<keyword evidence="1" id="KW-1133">Transmembrane helix</keyword>
<protein>
    <recommendedName>
        <fullName evidence="2">DUF1559 domain-containing protein</fullName>
    </recommendedName>
</protein>
<dbReference type="PANTHER" id="PTHR30093">
    <property type="entry name" value="GENERAL SECRETION PATHWAY PROTEIN G"/>
    <property type="match status" value="1"/>
</dbReference>
<dbReference type="NCBIfam" id="TIGR04294">
    <property type="entry name" value="pre_pil_HX9DG"/>
    <property type="match status" value="1"/>
</dbReference>
<dbReference type="InterPro" id="IPR027558">
    <property type="entry name" value="Pre_pil_HX9DG_C"/>
</dbReference>
<accession>A0A5C5YIU5</accession>
<evidence type="ECO:0000313" key="3">
    <source>
        <dbReference type="EMBL" id="TWT74794.1"/>
    </source>
</evidence>
<dbReference type="SUPFAM" id="SSF54523">
    <property type="entry name" value="Pili subunits"/>
    <property type="match status" value="1"/>
</dbReference>
<feature type="domain" description="DUF1559" evidence="2">
    <location>
        <begin position="53"/>
        <end position="289"/>
    </location>
</feature>
<dbReference type="InterPro" id="IPR011453">
    <property type="entry name" value="DUF1559"/>
</dbReference>
<dbReference type="Gene3D" id="3.30.700.10">
    <property type="entry name" value="Glycoprotein, Type 4 Pilin"/>
    <property type="match status" value="1"/>
</dbReference>
<dbReference type="InterPro" id="IPR045584">
    <property type="entry name" value="Pilin-like"/>
</dbReference>
<evidence type="ECO:0000259" key="2">
    <source>
        <dbReference type="Pfam" id="PF07596"/>
    </source>
</evidence>
<feature type="transmembrane region" description="Helical" evidence="1">
    <location>
        <begin position="26"/>
        <end position="50"/>
    </location>
</feature>
<dbReference type="PANTHER" id="PTHR30093:SF2">
    <property type="entry name" value="TYPE II SECRETION SYSTEM PROTEIN H"/>
    <property type="match status" value="1"/>
</dbReference>
<reference evidence="3 4" key="1">
    <citation type="submission" date="2019-02" db="EMBL/GenBank/DDBJ databases">
        <title>Deep-cultivation of Planctomycetes and their phenomic and genomic characterization uncovers novel biology.</title>
        <authorList>
            <person name="Wiegand S."/>
            <person name="Jogler M."/>
            <person name="Boedeker C."/>
            <person name="Pinto D."/>
            <person name="Vollmers J."/>
            <person name="Rivas-Marin E."/>
            <person name="Kohn T."/>
            <person name="Peeters S.H."/>
            <person name="Heuer A."/>
            <person name="Rast P."/>
            <person name="Oberbeckmann S."/>
            <person name="Bunk B."/>
            <person name="Jeske O."/>
            <person name="Meyerdierks A."/>
            <person name="Storesund J.E."/>
            <person name="Kallscheuer N."/>
            <person name="Luecker S."/>
            <person name="Lage O.M."/>
            <person name="Pohl T."/>
            <person name="Merkel B.J."/>
            <person name="Hornburger P."/>
            <person name="Mueller R.-W."/>
            <person name="Bruemmer F."/>
            <person name="Labrenz M."/>
            <person name="Spormann A.M."/>
            <person name="Op Den Camp H."/>
            <person name="Overmann J."/>
            <person name="Amann R."/>
            <person name="Jetten M.S.M."/>
            <person name="Mascher T."/>
            <person name="Medema M.H."/>
            <person name="Devos D.P."/>
            <person name="Kaster A.-K."/>
            <person name="Ovreas L."/>
            <person name="Rohde M."/>
            <person name="Galperin M.Y."/>
            <person name="Jogler C."/>
        </authorList>
    </citation>
    <scope>NUCLEOTIDE SEQUENCE [LARGE SCALE GENOMIC DNA]</scope>
    <source>
        <strain evidence="3 4">CA85</strain>
    </source>
</reference>
<organism evidence="3 4">
    <name type="scientific">Allorhodopirellula solitaria</name>
    <dbReference type="NCBI Taxonomy" id="2527987"/>
    <lineage>
        <taxon>Bacteria</taxon>
        <taxon>Pseudomonadati</taxon>
        <taxon>Planctomycetota</taxon>
        <taxon>Planctomycetia</taxon>
        <taxon>Pirellulales</taxon>
        <taxon>Pirellulaceae</taxon>
        <taxon>Allorhodopirellula</taxon>
    </lineage>
</organism>
<comment type="caution">
    <text evidence="3">The sequence shown here is derived from an EMBL/GenBank/DDBJ whole genome shotgun (WGS) entry which is preliminary data.</text>
</comment>
<gene>
    <name evidence="3" type="ORF">CA85_00790</name>
</gene>
<dbReference type="AlphaFoldDB" id="A0A5C5YIU5"/>
<name>A0A5C5YIU5_9BACT</name>
<dbReference type="OrthoDB" id="255848at2"/>
<keyword evidence="4" id="KW-1185">Reference proteome</keyword>
<dbReference type="Proteomes" id="UP000318053">
    <property type="component" value="Unassembled WGS sequence"/>
</dbReference>
<dbReference type="EMBL" id="SJPK01000001">
    <property type="protein sequence ID" value="TWT74794.1"/>
    <property type="molecule type" value="Genomic_DNA"/>
</dbReference>
<keyword evidence="1" id="KW-0812">Transmembrane</keyword>
<evidence type="ECO:0000256" key="1">
    <source>
        <dbReference type="SAM" id="Phobius"/>
    </source>
</evidence>
<sequence>MRSHVASHPITTIEYFMNPRPVPRNAFSLLELIVIITIVAILLAISIPVVRDMRSLSRRSNCDQNLSRLVMACQAYADNFKHLPSGTLTTSAQVFQNGNLADTSPAETLSILSLPEGYHHNWISSLLRYLDREALYDSIDFEVGVSAPANDAVRETSLAFLRCPASIGEQIPNTTSYAGMHASQAEPIGVNNDGLLMLNRWIALSDIADGTAYTILLGEKLSPPEHDLGWMSGTRSSLRNAGTAINESVSSDVFEDPHYVGGLGSLHAGGASVGMADGAVKFLQDSIDPAVFQAMVNREDN</sequence>
<dbReference type="Pfam" id="PF07596">
    <property type="entry name" value="SBP_bac_10"/>
    <property type="match status" value="1"/>
</dbReference>
<evidence type="ECO:0000313" key="4">
    <source>
        <dbReference type="Proteomes" id="UP000318053"/>
    </source>
</evidence>
<proteinExistence type="predicted"/>
<keyword evidence="1" id="KW-0472">Membrane</keyword>